<dbReference type="SUPFAM" id="SSF55811">
    <property type="entry name" value="Nudix"/>
    <property type="match status" value="1"/>
</dbReference>
<evidence type="ECO:0000259" key="4">
    <source>
        <dbReference type="PROSITE" id="PS51462"/>
    </source>
</evidence>
<dbReference type="Pfam" id="PF00293">
    <property type="entry name" value="NUDIX"/>
    <property type="match status" value="1"/>
</dbReference>
<comment type="caution">
    <text evidence="5">The sequence shown here is derived from an EMBL/GenBank/DDBJ whole genome shotgun (WGS) entry which is preliminary data.</text>
</comment>
<proteinExistence type="predicted"/>
<dbReference type="GO" id="GO:0016787">
    <property type="term" value="F:hydrolase activity"/>
    <property type="evidence" value="ECO:0007669"/>
    <property type="project" value="UniProtKB-KW"/>
</dbReference>
<evidence type="ECO:0000256" key="1">
    <source>
        <dbReference type="ARBA" id="ARBA00001946"/>
    </source>
</evidence>
<sequence length="191" mass="20544">MAWVTRDSETKYENAWIRVREDRVTGPAGDDGIYGVVTMQHPAVFIVAVDDDDRICLVTIDRYTVGTTIEVPAGGSDGEAPLVAARRELREETGFEAGDWVPLGTMHALNGIAEAAEHVFLARDLRPAAEDEEASGEGDARTAETQAEEGIQAVSWVPFETVLGMIADGTITDGESIAAIAKAAIRLGRFR</sequence>
<evidence type="ECO:0000256" key="2">
    <source>
        <dbReference type="ARBA" id="ARBA00022801"/>
    </source>
</evidence>
<dbReference type="GO" id="GO:0005829">
    <property type="term" value="C:cytosol"/>
    <property type="evidence" value="ECO:0007669"/>
    <property type="project" value="TreeGrafter"/>
</dbReference>
<dbReference type="EMBL" id="WAAQ01000001">
    <property type="protein sequence ID" value="KAB1887146.1"/>
    <property type="molecule type" value="Genomic_DNA"/>
</dbReference>
<evidence type="ECO:0000313" key="6">
    <source>
        <dbReference type="Proteomes" id="UP000436027"/>
    </source>
</evidence>
<name>A0AAD3X4I4_MICMQ</name>
<protein>
    <submittedName>
        <fullName evidence="5">NUDIX hydrolase</fullName>
    </submittedName>
</protein>
<accession>A0AAD3X4I4</accession>
<dbReference type="GO" id="GO:0019693">
    <property type="term" value="P:ribose phosphate metabolic process"/>
    <property type="evidence" value="ECO:0007669"/>
    <property type="project" value="TreeGrafter"/>
</dbReference>
<evidence type="ECO:0000313" key="5">
    <source>
        <dbReference type="EMBL" id="KAB1887146.1"/>
    </source>
</evidence>
<comment type="cofactor">
    <cofactor evidence="1">
        <name>Mg(2+)</name>
        <dbReference type="ChEBI" id="CHEBI:18420"/>
    </cofactor>
</comment>
<keyword evidence="2 5" id="KW-0378">Hydrolase</keyword>
<evidence type="ECO:0000256" key="3">
    <source>
        <dbReference type="SAM" id="MobiDB-lite"/>
    </source>
</evidence>
<dbReference type="InterPro" id="IPR015797">
    <property type="entry name" value="NUDIX_hydrolase-like_dom_sf"/>
</dbReference>
<dbReference type="InterPro" id="IPR000086">
    <property type="entry name" value="NUDIX_hydrolase_dom"/>
</dbReference>
<feature type="domain" description="Nudix hydrolase" evidence="4">
    <location>
        <begin position="39"/>
        <end position="179"/>
    </location>
</feature>
<reference evidence="5 6" key="1">
    <citation type="submission" date="2019-09" db="EMBL/GenBank/DDBJ databases">
        <title>Whole genome sequencing of Microbacterium maritypicum.</title>
        <authorList>
            <person name="Lenchi N."/>
        </authorList>
    </citation>
    <scope>NUCLEOTIDE SEQUENCE [LARGE SCALE GENOMIC DNA]</scope>
    <source>
        <strain evidence="5 6">DSM 12512</strain>
    </source>
</reference>
<dbReference type="RefSeq" id="WP_151486249.1">
    <property type="nucleotide sequence ID" value="NZ_BAAAIN010000002.1"/>
</dbReference>
<dbReference type="Gene3D" id="3.90.79.10">
    <property type="entry name" value="Nucleoside Triphosphate Pyrophosphohydrolase"/>
    <property type="match status" value="1"/>
</dbReference>
<dbReference type="PROSITE" id="PS51462">
    <property type="entry name" value="NUDIX"/>
    <property type="match status" value="1"/>
</dbReference>
<dbReference type="GO" id="GO:0006753">
    <property type="term" value="P:nucleoside phosphate metabolic process"/>
    <property type="evidence" value="ECO:0007669"/>
    <property type="project" value="TreeGrafter"/>
</dbReference>
<dbReference type="PANTHER" id="PTHR11839">
    <property type="entry name" value="UDP/ADP-SUGAR PYROPHOSPHATASE"/>
    <property type="match status" value="1"/>
</dbReference>
<organism evidence="5 6">
    <name type="scientific">Microbacterium maritypicum</name>
    <name type="common">Microbacterium liquefaciens</name>
    <dbReference type="NCBI Taxonomy" id="33918"/>
    <lineage>
        <taxon>Bacteria</taxon>
        <taxon>Bacillati</taxon>
        <taxon>Actinomycetota</taxon>
        <taxon>Actinomycetes</taxon>
        <taxon>Micrococcales</taxon>
        <taxon>Microbacteriaceae</taxon>
        <taxon>Microbacterium</taxon>
    </lineage>
</organism>
<feature type="region of interest" description="Disordered" evidence="3">
    <location>
        <begin position="128"/>
        <end position="148"/>
    </location>
</feature>
<gene>
    <name evidence="5" type="ORF">F6W70_07005</name>
</gene>
<dbReference type="AlphaFoldDB" id="A0AAD3X4I4"/>
<dbReference type="PANTHER" id="PTHR11839:SF18">
    <property type="entry name" value="NUDIX HYDROLASE DOMAIN-CONTAINING PROTEIN"/>
    <property type="match status" value="1"/>
</dbReference>
<dbReference type="Proteomes" id="UP000436027">
    <property type="component" value="Unassembled WGS sequence"/>
</dbReference>